<keyword evidence="6" id="KW-0804">Transcription</keyword>
<evidence type="ECO:0000256" key="1">
    <source>
        <dbReference type="ARBA" id="ARBA00004123"/>
    </source>
</evidence>
<evidence type="ECO:0000256" key="2">
    <source>
        <dbReference type="ARBA" id="ARBA00022723"/>
    </source>
</evidence>
<keyword evidence="7" id="KW-0539">Nucleus</keyword>
<evidence type="ECO:0000256" key="4">
    <source>
        <dbReference type="ARBA" id="ARBA00022833"/>
    </source>
</evidence>
<keyword evidence="2" id="KW-0479">Metal-binding</keyword>
<dbReference type="EMBL" id="VWZI01015359">
    <property type="protein sequence ID" value="NXG49100.1"/>
    <property type="molecule type" value="Genomic_DNA"/>
</dbReference>
<feature type="non-terminal residue" evidence="11">
    <location>
        <position position="1"/>
    </location>
</feature>
<protein>
    <submittedName>
        <fullName evidence="11">ZBED4 protein</fullName>
    </submittedName>
</protein>
<feature type="compositionally biased region" description="Low complexity" evidence="9">
    <location>
        <begin position="64"/>
        <end position="73"/>
    </location>
</feature>
<reference evidence="11 12" key="1">
    <citation type="submission" date="2019-09" db="EMBL/GenBank/DDBJ databases">
        <title>Bird 10,000 Genomes (B10K) Project - Family phase.</title>
        <authorList>
            <person name="Zhang G."/>
        </authorList>
    </citation>
    <scope>NUCLEOTIDE SEQUENCE [LARGE SCALE GENOMIC DNA]</scope>
    <source>
        <strain evidence="11">B10K-DU-001-24</strain>
        <tissue evidence="11">Muscle</tissue>
    </source>
</reference>
<comment type="caution">
    <text evidence="11">The sequence shown here is derived from an EMBL/GenBank/DDBJ whole genome shotgun (WGS) entry which is preliminary data.</text>
</comment>
<dbReference type="SUPFAM" id="SSF140996">
    <property type="entry name" value="Hermes dimerisation domain"/>
    <property type="match status" value="1"/>
</dbReference>
<keyword evidence="5" id="KW-0805">Transcription regulation</keyword>
<dbReference type="Pfam" id="PF02892">
    <property type="entry name" value="zf-BED"/>
    <property type="match status" value="1"/>
</dbReference>
<feature type="region of interest" description="Disordered" evidence="9">
    <location>
        <begin position="64"/>
        <end position="97"/>
    </location>
</feature>
<feature type="domain" description="BED-type" evidence="10">
    <location>
        <begin position="13"/>
        <end position="56"/>
    </location>
</feature>
<organism evidence="11 12">
    <name type="scientific">Psilopogon haemacephalus</name>
    <name type="common">coppersmith barbet</name>
    <dbReference type="NCBI Taxonomy" id="2585815"/>
    <lineage>
        <taxon>Eukaryota</taxon>
        <taxon>Metazoa</taxon>
        <taxon>Chordata</taxon>
        <taxon>Craniata</taxon>
        <taxon>Vertebrata</taxon>
        <taxon>Euteleostomi</taxon>
        <taxon>Archelosauria</taxon>
        <taxon>Archosauria</taxon>
        <taxon>Dinosauria</taxon>
        <taxon>Saurischia</taxon>
        <taxon>Theropoda</taxon>
        <taxon>Coelurosauria</taxon>
        <taxon>Aves</taxon>
        <taxon>Neognathae</taxon>
        <taxon>Neoaves</taxon>
        <taxon>Telluraves</taxon>
        <taxon>Coraciimorphae</taxon>
        <taxon>Piciformes</taxon>
        <taxon>Megalaimidae</taxon>
        <taxon>Psilopogon</taxon>
    </lineage>
</organism>
<evidence type="ECO:0000256" key="9">
    <source>
        <dbReference type="SAM" id="MobiDB-lite"/>
    </source>
</evidence>
<feature type="non-terminal residue" evidence="11">
    <location>
        <position position="292"/>
    </location>
</feature>
<keyword evidence="4" id="KW-0862">Zinc</keyword>
<dbReference type="AlphaFoldDB" id="A0A7K9CBQ8"/>
<evidence type="ECO:0000313" key="11">
    <source>
        <dbReference type="EMBL" id="NXG49100.1"/>
    </source>
</evidence>
<dbReference type="PROSITE" id="PS50808">
    <property type="entry name" value="ZF_BED"/>
    <property type="match status" value="1"/>
</dbReference>
<proteinExistence type="predicted"/>
<dbReference type="GO" id="GO:0008270">
    <property type="term" value="F:zinc ion binding"/>
    <property type="evidence" value="ECO:0007669"/>
    <property type="project" value="UniProtKB-KW"/>
</dbReference>
<dbReference type="PANTHER" id="PTHR46481:SF10">
    <property type="entry name" value="ZINC FINGER BED DOMAIN-CONTAINING PROTEIN 39"/>
    <property type="match status" value="1"/>
</dbReference>
<evidence type="ECO:0000256" key="8">
    <source>
        <dbReference type="PROSITE-ProRule" id="PRU00027"/>
    </source>
</evidence>
<dbReference type="OrthoDB" id="1607513at2759"/>
<gene>
    <name evidence="11" type="primary">Zbed4_1</name>
    <name evidence="11" type="ORF">PSIHAE_R15362</name>
</gene>
<sequence>GPSSSSSSSCVDRRKSKVWNFYRKLGDAYVECTICRKQLSFHNSTTTMREHLVRKHHIKDAFFSSSSSSSSLSHLREDQAPENDLGPQESLKRSRQLPPEGSFYHPLESRWEVVVELLAEMIFKDLQPLSVVRDKGFGLLLGFLEPGFHLPSAQKLREVLRGRYQAARKELESYLRGAGGEAAAALSLEPWSCRRRSYVCTALHFIDGDWRRVRCLLETRGVGEQGAWGAGEQLQAALQAFGLPAEAVFCVVEGDAAEEEEEMEMKKEEEEEAGRGGWRRLPCAAGVLQRCV</sequence>
<evidence type="ECO:0000256" key="6">
    <source>
        <dbReference type="ARBA" id="ARBA00023163"/>
    </source>
</evidence>
<dbReference type="PANTHER" id="PTHR46481">
    <property type="entry name" value="ZINC FINGER BED DOMAIN-CONTAINING PROTEIN 4"/>
    <property type="match status" value="1"/>
</dbReference>
<accession>A0A7K9CBQ8</accession>
<dbReference type="GO" id="GO:0009791">
    <property type="term" value="P:post-embryonic development"/>
    <property type="evidence" value="ECO:0007669"/>
    <property type="project" value="UniProtKB-ARBA"/>
</dbReference>
<keyword evidence="12" id="KW-1185">Reference proteome</keyword>
<evidence type="ECO:0000259" key="10">
    <source>
        <dbReference type="PROSITE" id="PS50808"/>
    </source>
</evidence>
<evidence type="ECO:0000313" key="12">
    <source>
        <dbReference type="Proteomes" id="UP000574528"/>
    </source>
</evidence>
<keyword evidence="3 8" id="KW-0863">Zinc-finger</keyword>
<evidence type="ECO:0000256" key="3">
    <source>
        <dbReference type="ARBA" id="ARBA00022771"/>
    </source>
</evidence>
<dbReference type="GO" id="GO:0005634">
    <property type="term" value="C:nucleus"/>
    <property type="evidence" value="ECO:0007669"/>
    <property type="project" value="UniProtKB-SubCell"/>
</dbReference>
<evidence type="ECO:0000256" key="7">
    <source>
        <dbReference type="ARBA" id="ARBA00023242"/>
    </source>
</evidence>
<evidence type="ECO:0000256" key="5">
    <source>
        <dbReference type="ARBA" id="ARBA00023015"/>
    </source>
</evidence>
<dbReference type="GO" id="GO:0003677">
    <property type="term" value="F:DNA binding"/>
    <property type="evidence" value="ECO:0007669"/>
    <property type="project" value="InterPro"/>
</dbReference>
<dbReference type="SUPFAM" id="SSF57667">
    <property type="entry name" value="beta-beta-alpha zinc fingers"/>
    <property type="match status" value="1"/>
</dbReference>
<name>A0A7K9CBQ8_9PICI</name>
<dbReference type="InterPro" id="IPR036236">
    <property type="entry name" value="Znf_C2H2_sf"/>
</dbReference>
<comment type="subcellular location">
    <subcellularLocation>
        <location evidence="1">Nucleus</location>
    </subcellularLocation>
</comment>
<dbReference type="SMART" id="SM00614">
    <property type="entry name" value="ZnF_BED"/>
    <property type="match status" value="1"/>
</dbReference>
<dbReference type="Proteomes" id="UP000574528">
    <property type="component" value="Unassembled WGS sequence"/>
</dbReference>
<dbReference type="InterPro" id="IPR003656">
    <property type="entry name" value="Znf_BED"/>
</dbReference>
<dbReference type="InterPro" id="IPR052035">
    <property type="entry name" value="ZnF_BED_domain_contain"/>
</dbReference>